<keyword evidence="3" id="KW-1003">Cell membrane</keyword>
<keyword evidence="5 8" id="KW-1133">Transmembrane helix</keyword>
<evidence type="ECO:0000256" key="8">
    <source>
        <dbReference type="SAM" id="Phobius"/>
    </source>
</evidence>
<keyword evidence="7" id="KW-0862">Zinc</keyword>
<dbReference type="FunCoup" id="A0A259U0F8">
    <property type="interactions" value="66"/>
</dbReference>
<comment type="caution">
    <text evidence="9">The sequence shown here is derived from an EMBL/GenBank/DDBJ whole genome shotgun (WGS) entry which is preliminary data.</text>
</comment>
<gene>
    <name evidence="9" type="ORF">BSZ36_11095</name>
</gene>
<organism evidence="9 10">
    <name type="scientific">Rubricoccus marinus</name>
    <dbReference type="NCBI Taxonomy" id="716817"/>
    <lineage>
        <taxon>Bacteria</taxon>
        <taxon>Pseudomonadati</taxon>
        <taxon>Rhodothermota</taxon>
        <taxon>Rhodothermia</taxon>
        <taxon>Rhodothermales</taxon>
        <taxon>Rubricoccaceae</taxon>
        <taxon>Rubricoccus</taxon>
    </lineage>
</organism>
<dbReference type="InParanoid" id="A0A259U0F8"/>
<feature type="transmembrane region" description="Helical" evidence="8">
    <location>
        <begin position="87"/>
        <end position="105"/>
    </location>
</feature>
<protein>
    <submittedName>
        <fullName evidence="9">Hemolysin III</fullName>
    </submittedName>
</protein>
<feature type="transmembrane region" description="Helical" evidence="8">
    <location>
        <begin position="166"/>
        <end position="185"/>
    </location>
</feature>
<comment type="similarity">
    <text evidence="2">Belongs to the UPF0073 (Hly-III) family.</text>
</comment>
<feature type="transmembrane region" description="Helical" evidence="8">
    <location>
        <begin position="21"/>
        <end position="41"/>
    </location>
</feature>
<evidence type="ECO:0000313" key="9">
    <source>
        <dbReference type="EMBL" id="OZC03479.1"/>
    </source>
</evidence>
<comment type="subcellular location">
    <subcellularLocation>
        <location evidence="1">Cell membrane</location>
        <topology evidence="1">Multi-pass membrane protein</topology>
    </subcellularLocation>
</comment>
<name>A0A259U0F8_9BACT</name>
<evidence type="ECO:0000256" key="6">
    <source>
        <dbReference type="ARBA" id="ARBA00023136"/>
    </source>
</evidence>
<dbReference type="RefSeq" id="WP_094548886.1">
    <property type="nucleotide sequence ID" value="NZ_MQWB01000001.1"/>
</dbReference>
<accession>A0A259U0F8</accession>
<keyword evidence="7" id="KW-0479">Metal-binding</keyword>
<evidence type="ECO:0000256" key="1">
    <source>
        <dbReference type="ARBA" id="ARBA00004651"/>
    </source>
</evidence>
<feature type="binding site" evidence="7">
    <location>
        <position position="192"/>
    </location>
    <ligand>
        <name>Zn(2+)</name>
        <dbReference type="ChEBI" id="CHEBI:29105"/>
    </ligand>
</feature>
<dbReference type="PANTHER" id="PTHR20855">
    <property type="entry name" value="ADIPOR/PROGESTIN RECEPTOR-RELATED"/>
    <property type="match status" value="1"/>
</dbReference>
<feature type="transmembrane region" description="Helical" evidence="8">
    <location>
        <begin position="111"/>
        <end position="131"/>
    </location>
</feature>
<feature type="binding site" evidence="7">
    <location>
        <position position="68"/>
    </location>
    <ligand>
        <name>Zn(2+)</name>
        <dbReference type="ChEBI" id="CHEBI:29105"/>
    </ligand>
</feature>
<evidence type="ECO:0000313" key="10">
    <source>
        <dbReference type="Proteomes" id="UP000216446"/>
    </source>
</evidence>
<dbReference type="GO" id="GO:0046872">
    <property type="term" value="F:metal ion binding"/>
    <property type="evidence" value="ECO:0007669"/>
    <property type="project" value="UniProtKB-KW"/>
</dbReference>
<proteinExistence type="inferred from homology"/>
<evidence type="ECO:0000256" key="2">
    <source>
        <dbReference type="ARBA" id="ARBA00008488"/>
    </source>
</evidence>
<evidence type="ECO:0000256" key="4">
    <source>
        <dbReference type="ARBA" id="ARBA00022692"/>
    </source>
</evidence>
<dbReference type="EMBL" id="MQWB01000001">
    <property type="protein sequence ID" value="OZC03479.1"/>
    <property type="molecule type" value="Genomic_DNA"/>
</dbReference>
<dbReference type="PANTHER" id="PTHR20855:SF3">
    <property type="entry name" value="LD03007P"/>
    <property type="match status" value="1"/>
</dbReference>
<dbReference type="Proteomes" id="UP000216446">
    <property type="component" value="Unassembled WGS sequence"/>
</dbReference>
<dbReference type="AlphaFoldDB" id="A0A259U0F8"/>
<evidence type="ECO:0000256" key="3">
    <source>
        <dbReference type="ARBA" id="ARBA00022475"/>
    </source>
</evidence>
<dbReference type="InterPro" id="IPR004254">
    <property type="entry name" value="AdipoR/HlyIII-related"/>
</dbReference>
<dbReference type="GO" id="GO:0005886">
    <property type="term" value="C:plasma membrane"/>
    <property type="evidence" value="ECO:0007669"/>
    <property type="project" value="UniProtKB-SubCell"/>
</dbReference>
<keyword evidence="6 8" id="KW-0472">Membrane</keyword>
<feature type="transmembrane region" description="Helical" evidence="8">
    <location>
        <begin position="140"/>
        <end position="160"/>
    </location>
</feature>
<dbReference type="GO" id="GO:0140911">
    <property type="term" value="F:pore-forming activity"/>
    <property type="evidence" value="ECO:0007669"/>
    <property type="project" value="InterPro"/>
</dbReference>
<reference evidence="9 10" key="1">
    <citation type="submission" date="2016-11" db="EMBL/GenBank/DDBJ databases">
        <title>Study of marine rhodopsin-containing bacteria.</title>
        <authorList>
            <person name="Yoshizawa S."/>
            <person name="Kumagai Y."/>
            <person name="Kogure K."/>
        </authorList>
    </citation>
    <scope>NUCLEOTIDE SEQUENCE [LARGE SCALE GENOMIC DNA]</scope>
    <source>
        <strain evidence="9 10">SG-29</strain>
    </source>
</reference>
<evidence type="ECO:0000256" key="5">
    <source>
        <dbReference type="ARBA" id="ARBA00022989"/>
    </source>
</evidence>
<feature type="transmembrane region" description="Helical" evidence="8">
    <location>
        <begin position="197"/>
        <end position="216"/>
    </location>
</feature>
<keyword evidence="4 8" id="KW-0812">Transmembrane</keyword>
<sequence>MTTDLAPQRPFEELLNALTHGLGVLASAAGGAVLITLTVLWGDVWHVVSASVFVTSLVLLYTASTVYHAIPAQWARARQWLQVFDHCAIYVLIAGTYTPFTLVGLRGPWGWSLFVAVWALAAAGIVFKLFYTGRFTLASTLLYIGMGWLVIVAIKPLIAALPAVTLAWLVAGGLAYTVGTVFYLSKRIPYAHAIWHLFVLAGSVCHFAAVLTQVTAA</sequence>
<evidence type="ECO:0000256" key="7">
    <source>
        <dbReference type="PIRSR" id="PIRSR604254-1"/>
    </source>
</evidence>
<dbReference type="InterPro" id="IPR005744">
    <property type="entry name" value="Hy-lIII"/>
</dbReference>
<dbReference type="NCBIfam" id="TIGR01065">
    <property type="entry name" value="hlyIII"/>
    <property type="match status" value="1"/>
</dbReference>
<dbReference type="Pfam" id="PF03006">
    <property type="entry name" value="HlyIII"/>
    <property type="match status" value="1"/>
</dbReference>
<keyword evidence="10" id="KW-1185">Reference proteome</keyword>
<feature type="binding site" evidence="7">
    <location>
        <position position="196"/>
    </location>
    <ligand>
        <name>Zn(2+)</name>
        <dbReference type="ChEBI" id="CHEBI:29105"/>
    </ligand>
</feature>
<dbReference type="OrthoDB" id="9813689at2"/>
<feature type="transmembrane region" description="Helical" evidence="8">
    <location>
        <begin position="47"/>
        <end position="67"/>
    </location>
</feature>